<keyword evidence="1" id="KW-0547">Nucleotide-binding</keyword>
<dbReference type="Pfam" id="PF00225">
    <property type="entry name" value="Kinesin"/>
    <property type="match status" value="1"/>
</dbReference>
<dbReference type="InterPro" id="IPR001752">
    <property type="entry name" value="Kinesin_motor_dom"/>
</dbReference>
<feature type="region of interest" description="Disordered" evidence="2">
    <location>
        <begin position="88"/>
        <end position="111"/>
    </location>
</feature>
<dbReference type="PANTHER" id="PTHR47972:SF16">
    <property type="entry name" value="KINESIN-LIKE PROTEIN"/>
    <property type="match status" value="1"/>
</dbReference>
<feature type="domain" description="Kinesin motor" evidence="3">
    <location>
        <begin position="1"/>
        <end position="232"/>
    </location>
</feature>
<keyword evidence="5" id="KW-1185">Reference proteome</keyword>
<evidence type="ECO:0000256" key="2">
    <source>
        <dbReference type="SAM" id="MobiDB-lite"/>
    </source>
</evidence>
<evidence type="ECO:0000313" key="4">
    <source>
        <dbReference type="EMBL" id="CAK9004069.1"/>
    </source>
</evidence>
<evidence type="ECO:0000259" key="3">
    <source>
        <dbReference type="PROSITE" id="PS50067"/>
    </source>
</evidence>
<dbReference type="SUPFAM" id="SSF52540">
    <property type="entry name" value="P-loop containing nucleoside triphosphate hydrolases"/>
    <property type="match status" value="1"/>
</dbReference>
<sequence length="420" mass="46078">MFEECKDLVQSAVDGHNVTIFAYGQTGAGKTYTLYGTPEQEGIAGRAISELFQILGRQPLSRRFVVTASMFELYRNRLVDLLAVARGPRRGKSPPCSPKLNLRPGESGAQVDNLSEEEVQDAMQLKRLLYRGSAVRSTAPNALNVESSRSHLIFTIKVTTIDGPEQLTGKLVLCDLGGSERLKKSEATGEQLKEAIEINRSLTALGDVIEAVAERKRQVPYRNHKLTQLLQELRVFAMKRFLLRYDPPGVGLEVEDDEHQLSVQHKNLPAKSEVSSAKDINGLVDALIDEESTLLTRRRHREGLIQLLSRLYEVDVTQAAEAEKDPPAEEPEESDALQGAQVVLTGLTGSQQGFNGEVGTVIKSKGEKQKYEVEVKGPESHPVPGWGAASFYGVFSGPLSKGGGLEKSWGALGDIYWVIN</sequence>
<keyword evidence="1" id="KW-0067">ATP-binding</keyword>
<dbReference type="PRINTS" id="PR00380">
    <property type="entry name" value="KINESINHEAVY"/>
</dbReference>
<name>A0ABP0IN97_9DINO</name>
<dbReference type="Gene3D" id="3.40.850.10">
    <property type="entry name" value="Kinesin motor domain"/>
    <property type="match status" value="1"/>
</dbReference>
<protein>
    <recommendedName>
        <fullName evidence="3">Kinesin motor domain-containing protein</fullName>
    </recommendedName>
</protein>
<dbReference type="EMBL" id="CAXAMN010003335">
    <property type="protein sequence ID" value="CAK9004069.1"/>
    <property type="molecule type" value="Genomic_DNA"/>
</dbReference>
<proteinExistence type="inferred from homology"/>
<dbReference type="InterPro" id="IPR027417">
    <property type="entry name" value="P-loop_NTPase"/>
</dbReference>
<reference evidence="4 5" key="1">
    <citation type="submission" date="2024-02" db="EMBL/GenBank/DDBJ databases">
        <authorList>
            <person name="Chen Y."/>
            <person name="Shah S."/>
            <person name="Dougan E. K."/>
            <person name="Thang M."/>
            <person name="Chan C."/>
        </authorList>
    </citation>
    <scope>NUCLEOTIDE SEQUENCE [LARGE SCALE GENOMIC DNA]</scope>
</reference>
<dbReference type="InterPro" id="IPR036961">
    <property type="entry name" value="Kinesin_motor_dom_sf"/>
</dbReference>
<evidence type="ECO:0000313" key="5">
    <source>
        <dbReference type="Proteomes" id="UP001642484"/>
    </source>
</evidence>
<dbReference type="InterPro" id="IPR027640">
    <property type="entry name" value="Kinesin-like_fam"/>
</dbReference>
<comment type="caution">
    <text evidence="4">The sequence shown here is derived from an EMBL/GenBank/DDBJ whole genome shotgun (WGS) entry which is preliminary data.</text>
</comment>
<dbReference type="SMART" id="SM00129">
    <property type="entry name" value="KISc"/>
    <property type="match status" value="1"/>
</dbReference>
<evidence type="ECO:0000256" key="1">
    <source>
        <dbReference type="PROSITE-ProRule" id="PRU00283"/>
    </source>
</evidence>
<organism evidence="4 5">
    <name type="scientific">Durusdinium trenchii</name>
    <dbReference type="NCBI Taxonomy" id="1381693"/>
    <lineage>
        <taxon>Eukaryota</taxon>
        <taxon>Sar</taxon>
        <taxon>Alveolata</taxon>
        <taxon>Dinophyceae</taxon>
        <taxon>Suessiales</taxon>
        <taxon>Symbiodiniaceae</taxon>
        <taxon>Durusdinium</taxon>
    </lineage>
</organism>
<gene>
    <name evidence="4" type="ORF">CCMP2556_LOCUS7537</name>
</gene>
<dbReference type="Proteomes" id="UP001642484">
    <property type="component" value="Unassembled WGS sequence"/>
</dbReference>
<dbReference type="PROSITE" id="PS50067">
    <property type="entry name" value="KINESIN_MOTOR_2"/>
    <property type="match status" value="1"/>
</dbReference>
<dbReference type="PANTHER" id="PTHR47972">
    <property type="entry name" value="KINESIN-LIKE PROTEIN KLP-3"/>
    <property type="match status" value="1"/>
</dbReference>
<feature type="binding site" evidence="1">
    <location>
        <begin position="24"/>
        <end position="31"/>
    </location>
    <ligand>
        <name>ATP</name>
        <dbReference type="ChEBI" id="CHEBI:30616"/>
    </ligand>
</feature>
<keyword evidence="1" id="KW-0505">Motor protein</keyword>
<comment type="similarity">
    <text evidence="1">Belongs to the TRAFAC class myosin-kinesin ATPase superfamily. Kinesin family.</text>
</comment>
<accession>A0ABP0IN97</accession>